<feature type="region of interest" description="Disordered" evidence="8">
    <location>
        <begin position="1"/>
        <end position="35"/>
    </location>
</feature>
<sequence>MKKMEDMSKEGGEEEKRDEKKEKEQKREKRKHQNGSGELIRERLVMMMGVLDSITPKVGRDESLLRILAEGKVRRILILRQPCPDRAISSFIRTRCFEEGYGSFITRYASSSSYFPKYDVFLSFCGIDTRKNFIDHLYAALKQRGIITFRDDEKLERGKYISQELLKVIEESRFAIVVFSKNYASSRWCLIELVKIVECMKEKELIILPVFYHLDPSDVRNGRFIFDVRNQMGTIVNIDDVQAWKAALKEFGNIAGWHVQDRPESESIQLICNLILNKLRSSSNISQELVGIKSRVGEVLNFFLDGSGGVCFVGICGMGGIGKTTLALEIYNRILCHFEASSYIADVREKTKNQHLVSLQEQLLSNILMASEIKIWNVHEGINIIGNRLRGKKVLIVLDDVDGEKQLEALAGNHDWFGPGSIIIVTSRDSHLLRRCGVHDIYEAKGLNKDEALQLFCLSAFKKPHPKENYEDFSTRFVNYTNGLPLALKVLGSLLFNKSRDEWKCVIDKLKGTEVVEGIILNIPIQNEELLDAGVFSKMKKMRLLKMGDMGNVKLPQGLNYLSNELRIIEWHGYPLSSMLANFQPNKLVELKMHCSGNKRLWNGIMNLDELKLIDLRNSQNLIETPNLSGVPKLKQLILQGCTGLSKIHPSLENLKQLVQLDLNGCKHLESLPHKINLESLKVFILSGCSKLTKFPEVVGNMSCLSELYLNETAIKDLPLSVELLTGLIKLDLRDCKNLSSLPNACYSSMSLKFLTLSGCSKLDALPANLGDFEGLEELDVSGTAIKYPPTSHLKNLRVLSLRGCKGLSPKPSNKLFSFPSMQQRRSPDPTAMLEFSLSGLWSLTELDLSYCNLQAIPNAFDCLSSLLKLNLEGNNFVSLTKSMIQLSNLKDLVLSCCKNLRTLPELPLNIKYIDATQCTSLETLSSESEYDFQPALRLLNCVKLIENQGYNNMLLTILRRYFINKKHYRGQERLAHYIDIPGGEIPNWFCHRNVGASVSLQTPLGYCNELVGIAVCVVFVFRQHNPLDQLDFKDWGLHRFTHELSCSIESKKNQIDEVAHGFSEKFGKIERHHLWLQYFPSQFFKKDCKDVLSKSFANGFSDIEIKFKTWGPGLEVTKCGAHLVLKQDVEDLKQTIVGSSRSCSITPYEDDFDDSARDAIIKESNDNYDGEGAGRSGEVAWGLVLLLLPPAPLHRLWVSGLYADDDDGVELGSATQKLKDSSKLWDDPHCCTAYTQAGPLEKEAPEEHMRLFCPYSGSVSAGRNDGCSSFGVTTKKVVGSIGGFNSQLLARMDGAETWTPVL</sequence>
<dbReference type="InterPro" id="IPR002182">
    <property type="entry name" value="NB-ARC"/>
</dbReference>
<keyword evidence="11" id="KW-1185">Reference proteome</keyword>
<feature type="domain" description="TIR" evidence="9">
    <location>
        <begin position="116"/>
        <end position="279"/>
    </location>
</feature>
<dbReference type="PANTHER" id="PTHR11017">
    <property type="entry name" value="LEUCINE-RICH REPEAT-CONTAINING PROTEIN"/>
    <property type="match status" value="1"/>
</dbReference>
<dbReference type="SMART" id="SM00255">
    <property type="entry name" value="TIR"/>
    <property type="match status" value="1"/>
</dbReference>
<reference evidence="10 11" key="1">
    <citation type="journal article" date="2016" name="G3 (Bethesda)">
        <title>First Draft Assembly and Annotation of the Genome of a California Endemic Oak Quercus lobata Nee (Fagaceae).</title>
        <authorList>
            <person name="Sork V.L."/>
            <person name="Fitz-Gibbon S.T."/>
            <person name="Puiu D."/>
            <person name="Crepeau M."/>
            <person name="Gugger P.F."/>
            <person name="Sherman R."/>
            <person name="Stevens K."/>
            <person name="Langley C.H."/>
            <person name="Pellegrini M."/>
            <person name="Salzberg S.L."/>
        </authorList>
    </citation>
    <scope>NUCLEOTIDE SEQUENCE [LARGE SCALE GENOMIC DNA]</scope>
    <source>
        <strain evidence="10 11">cv. SW786</strain>
    </source>
</reference>
<dbReference type="InterPro" id="IPR027417">
    <property type="entry name" value="P-loop_NTPase"/>
</dbReference>
<dbReference type="InterPro" id="IPR035897">
    <property type="entry name" value="Toll_tir_struct_dom_sf"/>
</dbReference>
<name>A0A7N2MV28_QUELO</name>
<dbReference type="EnsemblPlants" id="QL11p010050:mrna">
    <property type="protein sequence ID" value="QL11p010050:mrna"/>
    <property type="gene ID" value="QL11p010050"/>
</dbReference>
<dbReference type="InterPro" id="IPR032675">
    <property type="entry name" value="LRR_dom_sf"/>
</dbReference>
<evidence type="ECO:0000256" key="2">
    <source>
        <dbReference type="ARBA" id="ARBA00022614"/>
    </source>
</evidence>
<evidence type="ECO:0000256" key="6">
    <source>
        <dbReference type="ARBA" id="ARBA00023027"/>
    </source>
</evidence>
<dbReference type="SMART" id="SM00369">
    <property type="entry name" value="LRR_TYP"/>
    <property type="match status" value="4"/>
</dbReference>
<keyword evidence="5" id="KW-0611">Plant defense</keyword>
<dbReference type="GO" id="GO:0043531">
    <property type="term" value="F:ADP binding"/>
    <property type="evidence" value="ECO:0007669"/>
    <property type="project" value="InterPro"/>
</dbReference>
<dbReference type="Gene3D" id="3.80.10.10">
    <property type="entry name" value="Ribonuclease Inhibitor"/>
    <property type="match status" value="3"/>
</dbReference>
<feature type="compositionally biased region" description="Basic and acidic residues" evidence="8">
    <location>
        <begin position="1"/>
        <end position="27"/>
    </location>
</feature>
<dbReference type="PANTHER" id="PTHR11017:SF559">
    <property type="entry name" value="DISEASE RESISTANCE PROTEIN CHL1"/>
    <property type="match status" value="1"/>
</dbReference>
<dbReference type="InterPro" id="IPR045344">
    <property type="entry name" value="C-JID"/>
</dbReference>
<dbReference type="InterPro" id="IPR042197">
    <property type="entry name" value="Apaf_helical"/>
</dbReference>
<dbReference type="GO" id="GO:0061809">
    <property type="term" value="F:NAD+ nucleosidase activity, cyclic ADP-ribose generating"/>
    <property type="evidence" value="ECO:0007669"/>
    <property type="project" value="UniProtKB-EC"/>
</dbReference>
<evidence type="ECO:0000256" key="8">
    <source>
        <dbReference type="SAM" id="MobiDB-lite"/>
    </source>
</evidence>
<evidence type="ECO:0000313" key="10">
    <source>
        <dbReference type="EnsemblPlants" id="QL11p010050:mrna"/>
    </source>
</evidence>
<dbReference type="SUPFAM" id="SSF52058">
    <property type="entry name" value="L domain-like"/>
    <property type="match status" value="2"/>
</dbReference>
<dbReference type="Gene3D" id="3.40.50.10140">
    <property type="entry name" value="Toll/interleukin-1 receptor homology (TIR) domain"/>
    <property type="match status" value="1"/>
</dbReference>
<keyword evidence="6" id="KW-0520">NAD</keyword>
<keyword evidence="4" id="KW-0378">Hydrolase</keyword>
<dbReference type="EMBL" id="LRBV02000011">
    <property type="status" value="NOT_ANNOTATED_CDS"/>
    <property type="molecule type" value="Genomic_DNA"/>
</dbReference>
<dbReference type="InterPro" id="IPR044974">
    <property type="entry name" value="Disease_R_plants"/>
</dbReference>
<dbReference type="SUPFAM" id="SSF52540">
    <property type="entry name" value="P-loop containing nucleoside triphosphate hydrolases"/>
    <property type="match status" value="1"/>
</dbReference>
<evidence type="ECO:0000256" key="3">
    <source>
        <dbReference type="ARBA" id="ARBA00022737"/>
    </source>
</evidence>
<keyword evidence="3" id="KW-0677">Repeat</keyword>
<proteinExistence type="predicted"/>
<dbReference type="Pfam" id="PF01582">
    <property type="entry name" value="TIR"/>
    <property type="match status" value="1"/>
</dbReference>
<dbReference type="PROSITE" id="PS50104">
    <property type="entry name" value="TIR"/>
    <property type="match status" value="1"/>
</dbReference>
<accession>A0A7N2MV28</accession>
<dbReference type="Gene3D" id="3.40.50.300">
    <property type="entry name" value="P-loop containing nucleotide triphosphate hydrolases"/>
    <property type="match status" value="1"/>
</dbReference>
<dbReference type="Gene3D" id="1.10.8.430">
    <property type="entry name" value="Helical domain of apoptotic protease-activating factors"/>
    <property type="match status" value="1"/>
</dbReference>
<dbReference type="InterPro" id="IPR003591">
    <property type="entry name" value="Leu-rich_rpt_typical-subtyp"/>
</dbReference>
<evidence type="ECO:0000313" key="11">
    <source>
        <dbReference type="Proteomes" id="UP000594261"/>
    </source>
</evidence>
<dbReference type="InterPro" id="IPR000157">
    <property type="entry name" value="TIR_dom"/>
</dbReference>
<evidence type="ECO:0000256" key="7">
    <source>
        <dbReference type="ARBA" id="ARBA00047304"/>
    </source>
</evidence>
<dbReference type="Pfam" id="PF00931">
    <property type="entry name" value="NB-ARC"/>
    <property type="match status" value="1"/>
</dbReference>
<organism evidence="10 11">
    <name type="scientific">Quercus lobata</name>
    <name type="common">Valley oak</name>
    <dbReference type="NCBI Taxonomy" id="97700"/>
    <lineage>
        <taxon>Eukaryota</taxon>
        <taxon>Viridiplantae</taxon>
        <taxon>Streptophyta</taxon>
        <taxon>Embryophyta</taxon>
        <taxon>Tracheophyta</taxon>
        <taxon>Spermatophyta</taxon>
        <taxon>Magnoliopsida</taxon>
        <taxon>eudicotyledons</taxon>
        <taxon>Gunneridae</taxon>
        <taxon>Pentapetalae</taxon>
        <taxon>rosids</taxon>
        <taxon>fabids</taxon>
        <taxon>Fagales</taxon>
        <taxon>Fagaceae</taxon>
        <taxon>Quercus</taxon>
    </lineage>
</organism>
<dbReference type="GO" id="GO:0007165">
    <property type="term" value="P:signal transduction"/>
    <property type="evidence" value="ECO:0007669"/>
    <property type="project" value="InterPro"/>
</dbReference>
<evidence type="ECO:0000259" key="9">
    <source>
        <dbReference type="PROSITE" id="PS50104"/>
    </source>
</evidence>
<dbReference type="PRINTS" id="PR00364">
    <property type="entry name" value="DISEASERSIST"/>
</dbReference>
<keyword evidence="2" id="KW-0433">Leucine-rich repeat</keyword>
<dbReference type="InterPro" id="IPR058546">
    <property type="entry name" value="RPS4B/Roq1-like_LRR"/>
</dbReference>
<dbReference type="Gramene" id="QL11p010050:mrna">
    <property type="protein sequence ID" value="QL11p010050:mrna"/>
    <property type="gene ID" value="QL11p010050"/>
</dbReference>
<evidence type="ECO:0000256" key="5">
    <source>
        <dbReference type="ARBA" id="ARBA00022821"/>
    </source>
</evidence>
<dbReference type="FunFam" id="3.40.50.10140:FF:000007">
    <property type="entry name" value="Disease resistance protein (TIR-NBS-LRR class)"/>
    <property type="match status" value="1"/>
</dbReference>
<protein>
    <recommendedName>
        <fullName evidence="1">ADP-ribosyl cyclase/cyclic ADP-ribose hydrolase</fullName>
        <ecNumber evidence="1">3.2.2.6</ecNumber>
    </recommendedName>
</protein>
<dbReference type="InParanoid" id="A0A7N2MV28"/>
<comment type="catalytic activity">
    <reaction evidence="7">
        <text>NAD(+) + H2O = ADP-D-ribose + nicotinamide + H(+)</text>
        <dbReference type="Rhea" id="RHEA:16301"/>
        <dbReference type="ChEBI" id="CHEBI:15377"/>
        <dbReference type="ChEBI" id="CHEBI:15378"/>
        <dbReference type="ChEBI" id="CHEBI:17154"/>
        <dbReference type="ChEBI" id="CHEBI:57540"/>
        <dbReference type="ChEBI" id="CHEBI:57967"/>
        <dbReference type="EC" id="3.2.2.6"/>
    </reaction>
    <physiologicalReaction direction="left-to-right" evidence="7">
        <dbReference type="Rhea" id="RHEA:16302"/>
    </physiologicalReaction>
</comment>
<dbReference type="Proteomes" id="UP000594261">
    <property type="component" value="Chromosome 11"/>
</dbReference>
<dbReference type="GO" id="GO:0006952">
    <property type="term" value="P:defense response"/>
    <property type="evidence" value="ECO:0007669"/>
    <property type="project" value="InterPro"/>
</dbReference>
<dbReference type="SUPFAM" id="SSF52200">
    <property type="entry name" value="Toll/Interleukin receptor TIR domain"/>
    <property type="match status" value="1"/>
</dbReference>
<dbReference type="EC" id="3.2.2.6" evidence="1"/>
<dbReference type="Pfam" id="PF23286">
    <property type="entry name" value="LRR_13"/>
    <property type="match status" value="1"/>
</dbReference>
<evidence type="ECO:0000256" key="1">
    <source>
        <dbReference type="ARBA" id="ARBA00011982"/>
    </source>
</evidence>
<reference evidence="10" key="2">
    <citation type="submission" date="2021-01" db="UniProtKB">
        <authorList>
            <consortium name="EnsemblPlants"/>
        </authorList>
    </citation>
    <scope>IDENTIFICATION</scope>
</reference>
<evidence type="ECO:0000256" key="4">
    <source>
        <dbReference type="ARBA" id="ARBA00022801"/>
    </source>
</evidence>
<dbReference type="Pfam" id="PF20160">
    <property type="entry name" value="C-JID"/>
    <property type="match status" value="1"/>
</dbReference>